<dbReference type="Proteomes" id="UP000179266">
    <property type="component" value="Unassembled WGS sequence"/>
</dbReference>
<accession>A0A1F7RQK7</accession>
<dbReference type="AlphaFoldDB" id="A0A1F7RQK7"/>
<keyword evidence="4" id="KW-1133">Transmembrane helix</keyword>
<feature type="transmembrane region" description="Helical" evidence="4">
    <location>
        <begin position="47"/>
        <end position="64"/>
    </location>
</feature>
<evidence type="ECO:0000256" key="2">
    <source>
        <dbReference type="ARBA" id="ARBA00022741"/>
    </source>
</evidence>
<evidence type="ECO:0000256" key="4">
    <source>
        <dbReference type="SAM" id="Phobius"/>
    </source>
</evidence>
<evidence type="ECO:0000256" key="3">
    <source>
        <dbReference type="ARBA" id="ARBA00022840"/>
    </source>
</evidence>
<sequence>MQRTSSITTYAVLVILAFFIIAALIILSGFDRTGILTKIYNLSKNPVFWSALAVILLLGLLNLARQKKSRIFTGSSSKRTVQIDPAEITGSRTVKLGKFKENLFSLLHQKKPDIINIMDFIISQAARRRASDIHFEPAVERVSLKYRIDGIMTDVIEIPKNLQDRLISRMKVMASLSIYKKNVPQDGGIRIKIDEKSYDIRASFLPTAHGEKAVLRLLKVGGVYFNLEELGFETDVLEKYLSIISRPNGTIFLTGPTGSGKTTTIYSSLLRVYEASGNSVNIVTIEDPIELDLGAFNQTQVNDSQGLTFAKGLRTILRQDPDVILVGEIRDRETAEIAVQAGLTGHLVFTTIHSDSAAGVFTRLIEMGMEPFLLASSTSAILAQRLVRKLCPHCKVPIIPSLAELKSIGLDVQTDITFYGSKGCDRCLERGYLGRIGLFELLILDEKIKEKVLQRVPTSELLRSAKENGMVTLLEDGITKVKKGITTLSELNRVISTV</sequence>
<keyword evidence="3" id="KW-0067">ATP-binding</keyword>
<reference evidence="6 7" key="1">
    <citation type="journal article" date="2016" name="Nat. Commun.">
        <title>Thousands of microbial genomes shed light on interconnected biogeochemical processes in an aquifer system.</title>
        <authorList>
            <person name="Anantharaman K."/>
            <person name="Brown C.T."/>
            <person name="Hug L.A."/>
            <person name="Sharon I."/>
            <person name="Castelle C.J."/>
            <person name="Probst A.J."/>
            <person name="Thomas B.C."/>
            <person name="Singh A."/>
            <person name="Wilkins M.J."/>
            <person name="Karaoz U."/>
            <person name="Brodie E.L."/>
            <person name="Williams K.H."/>
            <person name="Hubbard S.S."/>
            <person name="Banfield J.F."/>
        </authorList>
    </citation>
    <scope>NUCLEOTIDE SEQUENCE [LARGE SCALE GENOMIC DNA]</scope>
</reference>
<dbReference type="InterPro" id="IPR001482">
    <property type="entry name" value="T2SS/T4SS_dom"/>
</dbReference>
<evidence type="ECO:0000313" key="7">
    <source>
        <dbReference type="Proteomes" id="UP000179266"/>
    </source>
</evidence>
<keyword evidence="2" id="KW-0547">Nucleotide-binding</keyword>
<dbReference type="Pfam" id="PF00437">
    <property type="entry name" value="T2SSE"/>
    <property type="match status" value="1"/>
</dbReference>
<keyword evidence="4" id="KW-0812">Transmembrane</keyword>
<protein>
    <recommendedName>
        <fullName evidence="5">Bacterial type II secretion system protein E domain-containing protein</fullName>
    </recommendedName>
</protein>
<feature type="transmembrane region" description="Helical" evidence="4">
    <location>
        <begin position="7"/>
        <end position="27"/>
    </location>
</feature>
<dbReference type="PROSITE" id="PS00662">
    <property type="entry name" value="T2SP_E"/>
    <property type="match status" value="1"/>
</dbReference>
<keyword evidence="4" id="KW-0472">Membrane</keyword>
<dbReference type="GO" id="GO:0005524">
    <property type="term" value="F:ATP binding"/>
    <property type="evidence" value="ECO:0007669"/>
    <property type="project" value="UniProtKB-KW"/>
</dbReference>
<comment type="caution">
    <text evidence="6">The sequence shown here is derived from an EMBL/GenBank/DDBJ whole genome shotgun (WGS) entry which is preliminary data.</text>
</comment>
<dbReference type="Gene3D" id="3.40.50.300">
    <property type="entry name" value="P-loop containing nucleotide triphosphate hydrolases"/>
    <property type="match status" value="1"/>
</dbReference>
<dbReference type="GO" id="GO:0016887">
    <property type="term" value="F:ATP hydrolysis activity"/>
    <property type="evidence" value="ECO:0007669"/>
    <property type="project" value="TreeGrafter"/>
</dbReference>
<evidence type="ECO:0000313" key="6">
    <source>
        <dbReference type="EMBL" id="OGL43832.1"/>
    </source>
</evidence>
<dbReference type="CDD" id="cd01129">
    <property type="entry name" value="PulE-GspE-like"/>
    <property type="match status" value="1"/>
</dbReference>
<dbReference type="PANTHER" id="PTHR30258">
    <property type="entry name" value="TYPE II SECRETION SYSTEM PROTEIN GSPE-RELATED"/>
    <property type="match status" value="1"/>
</dbReference>
<feature type="domain" description="Bacterial type II secretion system protein E" evidence="5">
    <location>
        <begin position="317"/>
        <end position="331"/>
    </location>
</feature>
<dbReference type="PANTHER" id="PTHR30258:SF1">
    <property type="entry name" value="PROTEIN TRANSPORT PROTEIN HOFB HOMOLOG"/>
    <property type="match status" value="1"/>
</dbReference>
<dbReference type="EMBL" id="MGDD01000253">
    <property type="protein sequence ID" value="OGL43832.1"/>
    <property type="molecule type" value="Genomic_DNA"/>
</dbReference>
<evidence type="ECO:0000259" key="5">
    <source>
        <dbReference type="PROSITE" id="PS00662"/>
    </source>
</evidence>
<gene>
    <name evidence="6" type="ORF">A2161_10905</name>
</gene>
<evidence type="ECO:0000256" key="1">
    <source>
        <dbReference type="ARBA" id="ARBA00006611"/>
    </source>
</evidence>
<dbReference type="InterPro" id="IPR027417">
    <property type="entry name" value="P-loop_NTPase"/>
</dbReference>
<dbReference type="SUPFAM" id="SSF52540">
    <property type="entry name" value="P-loop containing nucleoside triphosphate hydrolases"/>
    <property type="match status" value="1"/>
</dbReference>
<name>A0A1F7RQK7_9BACT</name>
<dbReference type="Gene3D" id="3.30.450.90">
    <property type="match status" value="1"/>
</dbReference>
<dbReference type="GO" id="GO:0005886">
    <property type="term" value="C:plasma membrane"/>
    <property type="evidence" value="ECO:0007669"/>
    <property type="project" value="TreeGrafter"/>
</dbReference>
<comment type="similarity">
    <text evidence="1">Belongs to the GSP E family.</text>
</comment>
<organism evidence="6 7">
    <name type="scientific">Candidatus Schekmanbacteria bacterium RBG_13_48_7</name>
    <dbReference type="NCBI Taxonomy" id="1817878"/>
    <lineage>
        <taxon>Bacteria</taxon>
        <taxon>Candidatus Schekmaniibacteriota</taxon>
    </lineage>
</organism>
<proteinExistence type="inferred from homology"/>